<comment type="caution">
    <text evidence="1">The sequence shown here is derived from an EMBL/GenBank/DDBJ whole genome shotgun (WGS) entry which is preliminary data.</text>
</comment>
<dbReference type="OrthoDB" id="1647761at2"/>
<dbReference type="RefSeq" id="WP_095306460.1">
    <property type="nucleotide sequence ID" value="NZ_BORC01000001.1"/>
</dbReference>
<dbReference type="Proteomes" id="UP000682111">
    <property type="component" value="Unassembled WGS sequence"/>
</dbReference>
<dbReference type="EMBL" id="BORC01000001">
    <property type="protein sequence ID" value="GIN60838.1"/>
    <property type="molecule type" value="Genomic_DNA"/>
</dbReference>
<proteinExistence type="predicted"/>
<reference evidence="1" key="1">
    <citation type="submission" date="2021-03" db="EMBL/GenBank/DDBJ databases">
        <title>Antimicrobial resistance genes in bacteria isolated from Japanese honey, and their potential for conferring macrolide and lincosamide resistance in the American foulbrood pathogen Paenibacillus larvae.</title>
        <authorList>
            <person name="Okamoto M."/>
            <person name="Kumagai M."/>
            <person name="Kanamori H."/>
            <person name="Takamatsu D."/>
        </authorList>
    </citation>
    <scope>NUCLEOTIDE SEQUENCE</scope>
    <source>
        <strain evidence="1">J27TS8</strain>
    </source>
</reference>
<gene>
    <name evidence="1" type="ORF">J27TS8_08310</name>
</gene>
<sequence>MAAEEIVSVYRNYSGDIISFQTSQGRIISYRKALLEAVDEKISGVLLLEPENGNILFDHTIFEDLPSYY</sequence>
<accession>A0A919WF59</accession>
<protein>
    <submittedName>
        <fullName evidence="1">Uncharacterized protein</fullName>
    </submittedName>
</protein>
<organism evidence="1 2">
    <name type="scientific">Robertmurraya siralis</name>
    <dbReference type="NCBI Taxonomy" id="77777"/>
    <lineage>
        <taxon>Bacteria</taxon>
        <taxon>Bacillati</taxon>
        <taxon>Bacillota</taxon>
        <taxon>Bacilli</taxon>
        <taxon>Bacillales</taxon>
        <taxon>Bacillaceae</taxon>
        <taxon>Robertmurraya</taxon>
    </lineage>
</organism>
<dbReference type="AlphaFoldDB" id="A0A919WF59"/>
<keyword evidence="2" id="KW-1185">Reference proteome</keyword>
<evidence type="ECO:0000313" key="2">
    <source>
        <dbReference type="Proteomes" id="UP000682111"/>
    </source>
</evidence>
<evidence type="ECO:0000313" key="1">
    <source>
        <dbReference type="EMBL" id="GIN60838.1"/>
    </source>
</evidence>
<name>A0A919WF59_9BACI</name>